<keyword evidence="5 9" id="KW-1133">Transmembrane helix</keyword>
<evidence type="ECO:0000256" key="9">
    <source>
        <dbReference type="PROSITE-ProRule" id="PRU01193"/>
    </source>
</evidence>
<feature type="transmembrane region" description="Helical" evidence="10">
    <location>
        <begin position="59"/>
        <end position="83"/>
    </location>
</feature>
<evidence type="ECO:0000256" key="7">
    <source>
        <dbReference type="ARBA" id="ARBA00023136"/>
    </source>
</evidence>
<dbReference type="GO" id="GO:0050660">
    <property type="term" value="F:flavin adenine dinucleotide binding"/>
    <property type="evidence" value="ECO:0007669"/>
    <property type="project" value="InterPro"/>
</dbReference>
<dbReference type="CDD" id="cd04590">
    <property type="entry name" value="CBS_pair_CorC_HlyC_assoc"/>
    <property type="match status" value="1"/>
</dbReference>
<dbReference type="InterPro" id="IPR005170">
    <property type="entry name" value="Transptr-assoc_dom"/>
</dbReference>
<keyword evidence="4" id="KW-0677">Repeat</keyword>
<keyword evidence="6 8" id="KW-0129">CBS domain</keyword>
<keyword evidence="7 9" id="KW-0472">Membrane</keyword>
<dbReference type="GO" id="GO:0005886">
    <property type="term" value="C:plasma membrane"/>
    <property type="evidence" value="ECO:0007669"/>
    <property type="project" value="UniProtKB-SubCell"/>
</dbReference>
<dbReference type="InterPro" id="IPR002550">
    <property type="entry name" value="CNNM"/>
</dbReference>
<dbReference type="PANTHER" id="PTHR43099:SF5">
    <property type="entry name" value="HLYC_CORC FAMILY TRANSPORTER"/>
    <property type="match status" value="1"/>
</dbReference>
<evidence type="ECO:0000313" key="13">
    <source>
        <dbReference type="EMBL" id="PIW15966.1"/>
    </source>
</evidence>
<comment type="subcellular location">
    <subcellularLocation>
        <location evidence="1">Cell membrane</location>
        <topology evidence="1">Multi-pass membrane protein</topology>
    </subcellularLocation>
</comment>
<keyword evidence="2" id="KW-1003">Cell membrane</keyword>
<dbReference type="Pfam" id="PF00571">
    <property type="entry name" value="CBS"/>
    <property type="match status" value="1"/>
</dbReference>
<evidence type="ECO:0000256" key="1">
    <source>
        <dbReference type="ARBA" id="ARBA00004651"/>
    </source>
</evidence>
<dbReference type="PROSITE" id="PS51371">
    <property type="entry name" value="CBS"/>
    <property type="match status" value="2"/>
</dbReference>
<dbReference type="Pfam" id="PF01595">
    <property type="entry name" value="CNNM"/>
    <property type="match status" value="1"/>
</dbReference>
<sequence>MKLWTEILLVLLLILINGFFSMSELAVLSARRSILQKSADKGSLAAKTALHFIQDSRPFLASIQIGITAIGILAGVFSGATLTQELEKQLNQISLLSHYSQPLAMFLIVLAITYFSLVLGELVPKQLGLRHAEKISKFVALPVKILAWGFSPLVQFLNFSTDRVLKLFRQTGPIPSKISEEEIVLMLEEGKHFGIFSSEAHHLVERALDLGHASLAELMTPRREMISLRLDLPPSELKKKVFESLHSAYPVFESQGENVLGIVLFKQILPLLLSDKAWELQHYLQKPLFLHAHLDTYQTLEKFRHHQAHTALVFDDYGEVQGIVSLSDILQAWVHHAGERHFPLIERLQEGFFQVQATISLDAFGEYFGLEKELQALPSSIHSLAGLVLYLSGKIPEKGEIFTWKGLEFLILEMKGPRLDLIRIQDLRLHAHRAK</sequence>
<feature type="domain" description="CBS" evidence="11">
    <location>
        <begin position="219"/>
        <end position="280"/>
    </location>
</feature>
<dbReference type="PRINTS" id="PR00173">
    <property type="entry name" value="EDTRNSPORT"/>
</dbReference>
<feature type="transmembrane region" description="Helical" evidence="10">
    <location>
        <begin position="103"/>
        <end position="123"/>
    </location>
</feature>
<dbReference type="PROSITE" id="PS51846">
    <property type="entry name" value="CNNM"/>
    <property type="match status" value="1"/>
</dbReference>
<dbReference type="SMART" id="SM01091">
    <property type="entry name" value="CorC_HlyC"/>
    <property type="match status" value="1"/>
</dbReference>
<feature type="domain" description="CNNM transmembrane" evidence="12">
    <location>
        <begin position="1"/>
        <end position="203"/>
    </location>
</feature>
<proteinExistence type="predicted"/>
<evidence type="ECO:0000256" key="2">
    <source>
        <dbReference type="ARBA" id="ARBA00022475"/>
    </source>
</evidence>
<evidence type="ECO:0000256" key="10">
    <source>
        <dbReference type="SAM" id="Phobius"/>
    </source>
</evidence>
<dbReference type="SUPFAM" id="SSF54631">
    <property type="entry name" value="CBS-domain pair"/>
    <property type="match status" value="1"/>
</dbReference>
<dbReference type="Gene3D" id="3.10.580.10">
    <property type="entry name" value="CBS-domain"/>
    <property type="match status" value="1"/>
</dbReference>
<protein>
    <recommendedName>
        <fullName evidence="15">HlyC/CorC family transporter</fullName>
    </recommendedName>
</protein>
<feature type="transmembrane region" description="Helical" evidence="10">
    <location>
        <begin position="6"/>
        <end position="28"/>
    </location>
</feature>
<organism evidence="13 14">
    <name type="scientific">bacterium (Candidatus Blackallbacteria) CG17_big_fil_post_rev_8_21_14_2_50_48_46</name>
    <dbReference type="NCBI Taxonomy" id="2014261"/>
    <lineage>
        <taxon>Bacteria</taxon>
        <taxon>Candidatus Blackallbacteria</taxon>
    </lineage>
</organism>
<feature type="domain" description="CBS" evidence="11">
    <location>
        <begin position="283"/>
        <end position="344"/>
    </location>
</feature>
<dbReference type="Proteomes" id="UP000231019">
    <property type="component" value="Unassembled WGS sequence"/>
</dbReference>
<dbReference type="EMBL" id="PFFQ01000041">
    <property type="protein sequence ID" value="PIW15966.1"/>
    <property type="molecule type" value="Genomic_DNA"/>
</dbReference>
<evidence type="ECO:0000313" key="14">
    <source>
        <dbReference type="Proteomes" id="UP000231019"/>
    </source>
</evidence>
<dbReference type="AlphaFoldDB" id="A0A2M7G2E3"/>
<dbReference type="InterPro" id="IPR016169">
    <property type="entry name" value="FAD-bd_PCMH_sub2"/>
</dbReference>
<dbReference type="InterPro" id="IPR046342">
    <property type="entry name" value="CBS_dom_sf"/>
</dbReference>
<evidence type="ECO:0000256" key="3">
    <source>
        <dbReference type="ARBA" id="ARBA00022692"/>
    </source>
</evidence>
<dbReference type="InterPro" id="IPR000644">
    <property type="entry name" value="CBS_dom"/>
</dbReference>
<name>A0A2M7G2E3_9BACT</name>
<evidence type="ECO:0000256" key="6">
    <source>
        <dbReference type="ARBA" id="ARBA00023122"/>
    </source>
</evidence>
<dbReference type="Gene3D" id="3.30.465.10">
    <property type="match status" value="1"/>
</dbReference>
<dbReference type="InterPro" id="IPR051676">
    <property type="entry name" value="UPF0053_domain"/>
</dbReference>
<evidence type="ECO:0008006" key="15">
    <source>
        <dbReference type="Google" id="ProtNLM"/>
    </source>
</evidence>
<evidence type="ECO:0000259" key="11">
    <source>
        <dbReference type="PROSITE" id="PS51371"/>
    </source>
</evidence>
<dbReference type="Pfam" id="PF03471">
    <property type="entry name" value="CorC_HlyC"/>
    <property type="match status" value="1"/>
</dbReference>
<gene>
    <name evidence="13" type="ORF">COW36_14710</name>
</gene>
<evidence type="ECO:0000256" key="4">
    <source>
        <dbReference type="ARBA" id="ARBA00022737"/>
    </source>
</evidence>
<evidence type="ECO:0000256" key="5">
    <source>
        <dbReference type="ARBA" id="ARBA00022989"/>
    </source>
</evidence>
<evidence type="ECO:0000256" key="8">
    <source>
        <dbReference type="PROSITE-ProRule" id="PRU00703"/>
    </source>
</evidence>
<dbReference type="PANTHER" id="PTHR43099">
    <property type="entry name" value="UPF0053 PROTEIN YRKA"/>
    <property type="match status" value="1"/>
</dbReference>
<dbReference type="SUPFAM" id="SSF56176">
    <property type="entry name" value="FAD-binding/transporter-associated domain-like"/>
    <property type="match status" value="1"/>
</dbReference>
<dbReference type="InterPro" id="IPR036318">
    <property type="entry name" value="FAD-bd_PCMH-like_sf"/>
</dbReference>
<accession>A0A2M7G2E3</accession>
<reference evidence="13 14" key="1">
    <citation type="submission" date="2017-09" db="EMBL/GenBank/DDBJ databases">
        <title>Depth-based differentiation of microbial function through sediment-hosted aquifers and enrichment of novel symbionts in the deep terrestrial subsurface.</title>
        <authorList>
            <person name="Probst A.J."/>
            <person name="Ladd B."/>
            <person name="Jarett J.K."/>
            <person name="Geller-Mcgrath D.E."/>
            <person name="Sieber C.M."/>
            <person name="Emerson J.B."/>
            <person name="Anantharaman K."/>
            <person name="Thomas B.C."/>
            <person name="Malmstrom R."/>
            <person name="Stieglmeier M."/>
            <person name="Klingl A."/>
            <person name="Woyke T."/>
            <person name="Ryan C.M."/>
            <person name="Banfield J.F."/>
        </authorList>
    </citation>
    <scope>NUCLEOTIDE SEQUENCE [LARGE SCALE GENOMIC DNA]</scope>
    <source>
        <strain evidence="13">CG17_big_fil_post_rev_8_21_14_2_50_48_46</strain>
    </source>
</reference>
<comment type="caution">
    <text evidence="13">The sequence shown here is derived from an EMBL/GenBank/DDBJ whole genome shotgun (WGS) entry which is preliminary data.</text>
</comment>
<evidence type="ECO:0000259" key="12">
    <source>
        <dbReference type="PROSITE" id="PS51846"/>
    </source>
</evidence>
<dbReference type="InterPro" id="IPR044751">
    <property type="entry name" value="Ion_transp-like_CBS"/>
</dbReference>
<keyword evidence="3 9" id="KW-0812">Transmembrane</keyword>